<proteinExistence type="predicted"/>
<feature type="transmembrane region" description="Helical" evidence="1">
    <location>
        <begin position="223"/>
        <end position="243"/>
    </location>
</feature>
<gene>
    <name evidence="2" type="ORF">GGQ57_004019</name>
</gene>
<keyword evidence="1" id="KW-0472">Membrane</keyword>
<sequence>MNNEKILFLLGKIDYLILVLGLFLIVVLGYRNQLISFGVPLVVSAYFIGKNLLVLKDLKVLIPLSLLLVIGTRIGKGYFLINILRDYAYFLSPITAFIMGYFMQKYMSLSKFMLLIVFFGTLYSLIYFLQITFIFDTLFVADAEDTRYSVGTGLPAPILALVFIVLGKKYLKEFKISSLYWFLFVLVNLLAFYYFASRVYYLTLLLYFIPLLYNWLIRKYKKIGVYMFGMVIMIIVTVIVILLSGDNFLAEKMRNSLTEMFIQSFDDYDSVIHNWRAYELFEAIKAFMNGGLLDKFLGYGFGKTIYLEFELIMPLLTISEIPIFHNGFAYLLIKTGLLGLVLELFFSAFLFYKGYIYSKGRDDLKFQFYILVSSILSFNFSLLVVNGFFSGESCCLLILSGFIYSLLKDENQKEMLL</sequence>
<feature type="transmembrane region" description="Helical" evidence="1">
    <location>
        <begin position="34"/>
        <end position="53"/>
    </location>
</feature>
<evidence type="ECO:0000313" key="2">
    <source>
        <dbReference type="EMBL" id="MBB4624095.1"/>
    </source>
</evidence>
<dbReference type="Proteomes" id="UP000533637">
    <property type="component" value="Unassembled WGS sequence"/>
</dbReference>
<keyword evidence="2" id="KW-0436">Ligase</keyword>
<feature type="transmembrane region" description="Helical" evidence="1">
    <location>
        <begin position="112"/>
        <end position="135"/>
    </location>
</feature>
<feature type="transmembrane region" description="Helical" evidence="1">
    <location>
        <begin position="87"/>
        <end position="103"/>
    </location>
</feature>
<feature type="transmembrane region" description="Helical" evidence="1">
    <location>
        <begin position="328"/>
        <end position="352"/>
    </location>
</feature>
<keyword evidence="1" id="KW-1133">Transmembrane helix</keyword>
<reference evidence="2 3" key="1">
    <citation type="submission" date="2020-08" db="EMBL/GenBank/DDBJ databases">
        <title>Genomic Encyclopedia of Type Strains, Phase IV (KMG-IV): sequencing the most valuable type-strain genomes for metagenomic binning, comparative biology and taxonomic classification.</title>
        <authorList>
            <person name="Goeker M."/>
        </authorList>
    </citation>
    <scope>NUCLEOTIDE SEQUENCE [LARGE SCALE GENOMIC DNA]</scope>
    <source>
        <strain evidence="2 3">DSM 102983</strain>
    </source>
</reference>
<feature type="transmembrane region" description="Helical" evidence="1">
    <location>
        <begin position="60"/>
        <end position="81"/>
    </location>
</feature>
<keyword evidence="3" id="KW-1185">Reference proteome</keyword>
<dbReference type="EMBL" id="JACHOC010000008">
    <property type="protein sequence ID" value="MBB4624095.1"/>
    <property type="molecule type" value="Genomic_DNA"/>
</dbReference>
<dbReference type="RefSeq" id="WP_183671881.1">
    <property type="nucleotide sequence ID" value="NZ_BMPB01000011.1"/>
</dbReference>
<feature type="transmembrane region" description="Helical" evidence="1">
    <location>
        <begin position="364"/>
        <end position="382"/>
    </location>
</feature>
<protein>
    <submittedName>
        <fullName evidence="2">O-antigen ligase</fullName>
    </submittedName>
</protein>
<keyword evidence="1" id="KW-0812">Transmembrane</keyword>
<feature type="transmembrane region" description="Helical" evidence="1">
    <location>
        <begin position="7"/>
        <end position="28"/>
    </location>
</feature>
<comment type="caution">
    <text evidence="2">The sequence shown here is derived from an EMBL/GenBank/DDBJ whole genome shotgun (WGS) entry which is preliminary data.</text>
</comment>
<organism evidence="2 3">
    <name type="scientific">Parabacteroides faecis</name>
    <dbReference type="NCBI Taxonomy" id="1217282"/>
    <lineage>
        <taxon>Bacteria</taxon>
        <taxon>Pseudomonadati</taxon>
        <taxon>Bacteroidota</taxon>
        <taxon>Bacteroidia</taxon>
        <taxon>Bacteroidales</taxon>
        <taxon>Tannerellaceae</taxon>
        <taxon>Parabacteroides</taxon>
    </lineage>
</organism>
<evidence type="ECO:0000313" key="3">
    <source>
        <dbReference type="Proteomes" id="UP000533637"/>
    </source>
</evidence>
<feature type="transmembrane region" description="Helical" evidence="1">
    <location>
        <begin position="200"/>
        <end position="216"/>
    </location>
</feature>
<evidence type="ECO:0000256" key="1">
    <source>
        <dbReference type="SAM" id="Phobius"/>
    </source>
</evidence>
<feature type="transmembrane region" description="Helical" evidence="1">
    <location>
        <begin position="178"/>
        <end position="194"/>
    </location>
</feature>
<dbReference type="GO" id="GO:0016874">
    <property type="term" value="F:ligase activity"/>
    <property type="evidence" value="ECO:0007669"/>
    <property type="project" value="UniProtKB-KW"/>
</dbReference>
<name>A0ABR6KRG7_9BACT</name>
<feature type="transmembrane region" description="Helical" evidence="1">
    <location>
        <begin position="147"/>
        <end position="166"/>
    </location>
</feature>
<accession>A0ABR6KRG7</accession>